<dbReference type="EMBL" id="HBFR01025835">
    <property type="protein sequence ID" value="CAD8891384.1"/>
    <property type="molecule type" value="Transcribed_RNA"/>
</dbReference>
<accession>A0A7S1FUK6</accession>
<sequence length="729" mass="84517">MNFCQQKPRNVYKVNSFAEDIFHLDKSKKHVSFKHQGQNEESFFKRKEDWLEGCNKDGGKKLKLVYQKNDFFMERAELMFKAIAKFIMHPNIGQLCKSINQVSANFFYDLKNTIEIILANAKLGGFPENKKNILKFILQRCLTLKILDQKLCDYIKSALIRLDLDSLVACKSAFVRGSLSPHASSNAHGTIPNMEQFSGDSNFPSTKEVHDPAQRRLKLEKKIQIDGINQSCGADMSTNLVSDERRLKNYLKVPRTEIENQTIGNKMMIKRDQAENHQAKRRKRKLKYPIENKHLKSNNVTCLNLDSQGKCRSVVDHLSHAGSVAHITMPNLELPDKAHDPPLRRSKRKKIQRVNLYCGFDLSTNLVQDEKESEGNLQVSRIEMKNEKENATREMMVIRSQAKDLQVKRRKQKLMYPVENQPSKSNSVTHLDHDSQERNGDVSVRAGLPSYKSSNTYLTMPDLKQLSEGCNIPSNEKMHDPALRRSKRKKKQRVDVTAKLTSDGRQLEKNLQASLVEVKNKKQKVSKEMIKKHQAKNLQGKEITQKLNQEVTLKNISSKCQVEINMICKQEEKEWRRNLRQRQTHSDQERLESQKFKEQRKNEFRESQYYNTKENYILTKRVNDLLKVPIKIIKNDRINKNSHLIYSCSDTQCTLCNGHYARVLITDEELESVERNVKDVIPISLDGPKIFVPRIYSRLDRVTVPPNCVIDADKQFLKRYNEGLLTFMG</sequence>
<organism evidence="3">
    <name type="scientific">Corethron hystrix</name>
    <dbReference type="NCBI Taxonomy" id="216773"/>
    <lineage>
        <taxon>Eukaryota</taxon>
        <taxon>Sar</taxon>
        <taxon>Stramenopiles</taxon>
        <taxon>Ochrophyta</taxon>
        <taxon>Bacillariophyta</taxon>
        <taxon>Coscinodiscophyceae</taxon>
        <taxon>Corethrophycidae</taxon>
        <taxon>Corethrales</taxon>
        <taxon>Corethraceae</taxon>
        <taxon>Corethron</taxon>
    </lineage>
</organism>
<gene>
    <name evidence="3" type="ORF">CHYS00102_LOCUS18590</name>
</gene>
<keyword evidence="1" id="KW-0175">Coiled coil</keyword>
<evidence type="ECO:0000313" key="3">
    <source>
        <dbReference type="EMBL" id="CAD8891384.1"/>
    </source>
</evidence>
<feature type="compositionally biased region" description="Basic and acidic residues" evidence="2">
    <location>
        <begin position="430"/>
        <end position="440"/>
    </location>
</feature>
<dbReference type="AlphaFoldDB" id="A0A7S1FUK6"/>
<evidence type="ECO:0000256" key="2">
    <source>
        <dbReference type="SAM" id="MobiDB-lite"/>
    </source>
</evidence>
<evidence type="ECO:0000256" key="1">
    <source>
        <dbReference type="SAM" id="Coils"/>
    </source>
</evidence>
<name>A0A7S1FUK6_9STRA</name>
<feature type="region of interest" description="Disordered" evidence="2">
    <location>
        <begin position="470"/>
        <end position="491"/>
    </location>
</feature>
<feature type="compositionally biased region" description="Polar residues" evidence="2">
    <location>
        <begin position="420"/>
        <end position="429"/>
    </location>
</feature>
<protein>
    <submittedName>
        <fullName evidence="3">Uncharacterized protein</fullName>
    </submittedName>
</protein>
<feature type="coiled-coil region" evidence="1">
    <location>
        <begin position="381"/>
        <end position="408"/>
    </location>
</feature>
<feature type="region of interest" description="Disordered" evidence="2">
    <location>
        <begin position="420"/>
        <end position="448"/>
    </location>
</feature>
<reference evidence="3" key="1">
    <citation type="submission" date="2021-01" db="EMBL/GenBank/DDBJ databases">
        <authorList>
            <person name="Corre E."/>
            <person name="Pelletier E."/>
            <person name="Niang G."/>
            <person name="Scheremetjew M."/>
            <person name="Finn R."/>
            <person name="Kale V."/>
            <person name="Holt S."/>
            <person name="Cochrane G."/>
            <person name="Meng A."/>
            <person name="Brown T."/>
            <person name="Cohen L."/>
        </authorList>
    </citation>
    <scope>NUCLEOTIDE SEQUENCE</scope>
    <source>
        <strain evidence="3">308</strain>
    </source>
</reference>
<proteinExistence type="predicted"/>